<dbReference type="InterPro" id="IPR015797">
    <property type="entry name" value="NUDIX_hydrolase-like_dom_sf"/>
</dbReference>
<dbReference type="EMBL" id="DPIY01000010">
    <property type="protein sequence ID" value="HCT58233.1"/>
    <property type="molecule type" value="Genomic_DNA"/>
</dbReference>
<keyword evidence="5" id="KW-0460">Magnesium</keyword>
<evidence type="ECO:0000313" key="9">
    <source>
        <dbReference type="EMBL" id="HCT58233.1"/>
    </source>
</evidence>
<dbReference type="PROSITE" id="PS51462">
    <property type="entry name" value="NUDIX"/>
    <property type="match status" value="1"/>
</dbReference>
<comment type="caution">
    <text evidence="9">The sequence shown here is derived from an EMBL/GenBank/DDBJ whole genome shotgun (WGS) entry which is preliminary data.</text>
</comment>
<dbReference type="InterPro" id="IPR000086">
    <property type="entry name" value="NUDIX_hydrolase_dom"/>
</dbReference>
<organism evidence="9 10">
    <name type="scientific">Gemmatimonas aurantiaca</name>
    <dbReference type="NCBI Taxonomy" id="173480"/>
    <lineage>
        <taxon>Bacteria</taxon>
        <taxon>Pseudomonadati</taxon>
        <taxon>Gemmatimonadota</taxon>
        <taxon>Gemmatimonadia</taxon>
        <taxon>Gemmatimonadales</taxon>
        <taxon>Gemmatimonadaceae</taxon>
        <taxon>Gemmatimonas</taxon>
    </lineage>
</organism>
<evidence type="ECO:0000256" key="7">
    <source>
        <dbReference type="SAM" id="MobiDB-lite"/>
    </source>
</evidence>
<accession>A0A3D4VAU7</accession>
<dbReference type="Proteomes" id="UP000264071">
    <property type="component" value="Unassembled WGS sequence"/>
</dbReference>
<reference evidence="9 10" key="1">
    <citation type="journal article" date="2018" name="Nat. Biotechnol.">
        <title>A standardized bacterial taxonomy based on genome phylogeny substantially revises the tree of life.</title>
        <authorList>
            <person name="Parks D.H."/>
            <person name="Chuvochina M."/>
            <person name="Waite D.W."/>
            <person name="Rinke C."/>
            <person name="Skarshewski A."/>
            <person name="Chaumeil P.A."/>
            <person name="Hugenholtz P."/>
        </authorList>
    </citation>
    <scope>NUCLEOTIDE SEQUENCE [LARGE SCALE GENOMIC DNA]</scope>
    <source>
        <strain evidence="9">UBA8844</strain>
    </source>
</reference>
<dbReference type="CDD" id="cd03426">
    <property type="entry name" value="NUDIX_CoAse_Nudt7"/>
    <property type="match status" value="1"/>
</dbReference>
<evidence type="ECO:0000256" key="4">
    <source>
        <dbReference type="ARBA" id="ARBA00022801"/>
    </source>
</evidence>
<keyword evidence="3" id="KW-0479">Metal-binding</keyword>
<evidence type="ECO:0000313" key="10">
    <source>
        <dbReference type="Proteomes" id="UP000264071"/>
    </source>
</evidence>
<evidence type="ECO:0000256" key="1">
    <source>
        <dbReference type="ARBA" id="ARBA00001936"/>
    </source>
</evidence>
<feature type="domain" description="Nudix hydrolase" evidence="8">
    <location>
        <begin position="63"/>
        <end position="199"/>
    </location>
</feature>
<dbReference type="Pfam" id="PF00293">
    <property type="entry name" value="NUDIX"/>
    <property type="match status" value="1"/>
</dbReference>
<evidence type="ECO:0000259" key="8">
    <source>
        <dbReference type="PROSITE" id="PS51462"/>
    </source>
</evidence>
<dbReference type="PANTHER" id="PTHR12992">
    <property type="entry name" value="NUDIX HYDROLASE"/>
    <property type="match status" value="1"/>
</dbReference>
<dbReference type="InterPro" id="IPR045121">
    <property type="entry name" value="CoAse"/>
</dbReference>
<keyword evidence="4" id="KW-0378">Hydrolase</keyword>
<evidence type="ECO:0000256" key="6">
    <source>
        <dbReference type="ARBA" id="ARBA00023211"/>
    </source>
</evidence>
<dbReference type="Gene3D" id="3.90.79.10">
    <property type="entry name" value="Nucleoside Triphosphate Pyrophosphohydrolase"/>
    <property type="match status" value="1"/>
</dbReference>
<dbReference type="AlphaFoldDB" id="A0A3D4VAU7"/>
<dbReference type="GO" id="GO:0046872">
    <property type="term" value="F:metal ion binding"/>
    <property type="evidence" value="ECO:0007669"/>
    <property type="project" value="UniProtKB-KW"/>
</dbReference>
<feature type="region of interest" description="Disordered" evidence="7">
    <location>
        <begin position="1"/>
        <end position="30"/>
    </location>
</feature>
<protein>
    <submittedName>
        <fullName evidence="9">CoA pyrophosphatase</fullName>
    </submittedName>
</protein>
<gene>
    <name evidence="9" type="ORF">DGD08_13595</name>
</gene>
<comment type="cofactor">
    <cofactor evidence="2">
        <name>Mg(2+)</name>
        <dbReference type="ChEBI" id="CHEBI:18420"/>
    </cofactor>
</comment>
<dbReference type="SUPFAM" id="SSF55811">
    <property type="entry name" value="Nudix"/>
    <property type="match status" value="1"/>
</dbReference>
<keyword evidence="6" id="KW-0464">Manganese</keyword>
<name>A0A3D4VAU7_9BACT</name>
<evidence type="ECO:0000256" key="3">
    <source>
        <dbReference type="ARBA" id="ARBA00022723"/>
    </source>
</evidence>
<sequence>MDRREGNPVAPATGATVPSSEPSGMSSAAPGGLLAALQQEDVARLANRLAARVSQDADRLPNMRLAAVAAVLRVVDTGPELLFIKRADRDGDPWSGHMAFPGGRLEPGDASLEMTAVRETAEELSLDLTQGVMLGRLDDLAPRSPSLPPIVIRPFIALVPADVTFVPNVEVAATYWVPLAMLRHPDTQAEHVMTINGARARFPGFRVDRYIVWGLTERIVSQLLPLFDP</sequence>
<evidence type="ECO:0000256" key="2">
    <source>
        <dbReference type="ARBA" id="ARBA00001946"/>
    </source>
</evidence>
<evidence type="ECO:0000256" key="5">
    <source>
        <dbReference type="ARBA" id="ARBA00022842"/>
    </source>
</evidence>
<comment type="cofactor">
    <cofactor evidence="1">
        <name>Mn(2+)</name>
        <dbReference type="ChEBI" id="CHEBI:29035"/>
    </cofactor>
</comment>
<dbReference type="GO" id="GO:0010945">
    <property type="term" value="F:coenzyme A diphosphatase activity"/>
    <property type="evidence" value="ECO:0007669"/>
    <property type="project" value="InterPro"/>
</dbReference>
<proteinExistence type="predicted"/>
<dbReference type="PANTHER" id="PTHR12992:SF11">
    <property type="entry name" value="MITOCHONDRIAL COENZYME A DIPHOSPHATASE NUDT8"/>
    <property type="match status" value="1"/>
</dbReference>
<feature type="compositionally biased region" description="Low complexity" evidence="7">
    <location>
        <begin position="18"/>
        <end position="30"/>
    </location>
</feature>